<evidence type="ECO:0000313" key="11">
    <source>
        <dbReference type="Proteomes" id="UP001152484"/>
    </source>
</evidence>
<keyword evidence="4 8" id="KW-1133">Transmembrane helix</keyword>
<keyword evidence="5 8" id="KW-0472">Membrane</keyword>
<dbReference type="GO" id="GO:0016020">
    <property type="term" value="C:membrane"/>
    <property type="evidence" value="ECO:0007669"/>
    <property type="project" value="UniProtKB-SubCell"/>
</dbReference>
<dbReference type="InterPro" id="IPR036259">
    <property type="entry name" value="MFS_trans_sf"/>
</dbReference>
<evidence type="ECO:0000256" key="5">
    <source>
        <dbReference type="ARBA" id="ARBA00023136"/>
    </source>
</evidence>
<keyword evidence="11" id="KW-1185">Reference proteome</keyword>
<comment type="subcellular location">
    <subcellularLocation>
        <location evidence="1">Membrane</location>
        <topology evidence="1">Multi-pass membrane protein</topology>
    </subcellularLocation>
</comment>
<dbReference type="GO" id="GO:0022857">
    <property type="term" value="F:transmembrane transporter activity"/>
    <property type="evidence" value="ECO:0007669"/>
    <property type="project" value="InterPro"/>
</dbReference>
<dbReference type="EMBL" id="CAMAPE010000051">
    <property type="protein sequence ID" value="CAH9107868.1"/>
    <property type="molecule type" value="Genomic_DNA"/>
</dbReference>
<accession>A0A9P0ZN44</accession>
<name>A0A9P0ZN44_CUSEU</name>
<evidence type="ECO:0000256" key="2">
    <source>
        <dbReference type="ARBA" id="ARBA00022448"/>
    </source>
</evidence>
<comment type="similarity">
    <text evidence="6">Belongs to the major facilitator superfamily. Phosphate:H(+) symporter (TC 2.A.1.9) family.</text>
</comment>
<sequence>MSRTLSLSPPGGEMDLRAPVNMAAEGGEDKMERLTVDDMLQKYCGEFGWWQWKHFVLTSLAWALEGIHTMVMIFADRDPGWRCTATGSAGCPSPGSSNVCRLGPGLWEWEGGLKSSTVSEFGLVCAHKYRVGLVQALFFAGCMIGAGTFGHLSDSKMGRKGTLTIVCIMNVIFGCLTAFSPNYYLYVLLRLLSGFSTGGTGLCAFVLATEPVGPTKRGIAGMSTFYFFSSGITLLAGIAYYFKTWRHLYIASSIPSILFVFLVLPFIQESPRWCLVRGKVDVAMKIMHNIAKSNKKHLPENVQLVLDSEVNKEYPAKKAANEPQPHPEPELKEAKTGSLLGVLQCQLTRIRLLLAVTINFTMATVYYGLSLNAVNLGTNLYMNVAINAVAEMPAYFLTAVLLDKVGRKPLTIGTHWFSGIFCLAGSLMKGYGTCKVIRMICGVFGIFGMAGTYNLLFIYTVELFPTTVRNAALGCTTQAAQLGAILSPLIVVLGGGIPFAVFGALGIFGGLLGFFLPETLNKRLYDTMDGMEEGESKEVELHKGVQV</sequence>
<dbReference type="SUPFAM" id="SSF103473">
    <property type="entry name" value="MFS general substrate transporter"/>
    <property type="match status" value="1"/>
</dbReference>
<feature type="transmembrane region" description="Helical" evidence="8">
    <location>
        <begin position="414"/>
        <end position="431"/>
    </location>
</feature>
<dbReference type="InterPro" id="IPR020846">
    <property type="entry name" value="MFS_dom"/>
</dbReference>
<gene>
    <name evidence="10" type="ORF">CEURO_LOCUS17880</name>
</gene>
<feature type="transmembrane region" description="Helical" evidence="8">
    <location>
        <begin position="219"/>
        <end position="242"/>
    </location>
</feature>
<dbReference type="PROSITE" id="PS00216">
    <property type="entry name" value="SUGAR_TRANSPORT_1"/>
    <property type="match status" value="1"/>
</dbReference>
<evidence type="ECO:0000256" key="1">
    <source>
        <dbReference type="ARBA" id="ARBA00004141"/>
    </source>
</evidence>
<evidence type="ECO:0000256" key="7">
    <source>
        <dbReference type="ARBA" id="ARBA00049011"/>
    </source>
</evidence>
<comment type="caution">
    <text evidence="10">The sequence shown here is derived from an EMBL/GenBank/DDBJ whole genome shotgun (WGS) entry which is preliminary data.</text>
</comment>
<feature type="transmembrane region" description="Helical" evidence="8">
    <location>
        <begin position="381"/>
        <end position="402"/>
    </location>
</feature>
<feature type="transmembrane region" description="Helical" evidence="8">
    <location>
        <begin position="248"/>
        <end position="267"/>
    </location>
</feature>
<dbReference type="InterPro" id="IPR005828">
    <property type="entry name" value="MFS_sugar_transport-like"/>
</dbReference>
<organism evidence="10 11">
    <name type="scientific">Cuscuta europaea</name>
    <name type="common">European dodder</name>
    <dbReference type="NCBI Taxonomy" id="41803"/>
    <lineage>
        <taxon>Eukaryota</taxon>
        <taxon>Viridiplantae</taxon>
        <taxon>Streptophyta</taxon>
        <taxon>Embryophyta</taxon>
        <taxon>Tracheophyta</taxon>
        <taxon>Spermatophyta</taxon>
        <taxon>Magnoliopsida</taxon>
        <taxon>eudicotyledons</taxon>
        <taxon>Gunneridae</taxon>
        <taxon>Pentapetalae</taxon>
        <taxon>asterids</taxon>
        <taxon>lamiids</taxon>
        <taxon>Solanales</taxon>
        <taxon>Convolvulaceae</taxon>
        <taxon>Cuscuteae</taxon>
        <taxon>Cuscuta</taxon>
        <taxon>Cuscuta subgen. Cuscuta</taxon>
    </lineage>
</organism>
<feature type="domain" description="Major facilitator superfamily (MFS) profile" evidence="9">
    <location>
        <begin position="54"/>
        <end position="521"/>
    </location>
</feature>
<dbReference type="InterPro" id="IPR005829">
    <property type="entry name" value="Sugar_transporter_CS"/>
</dbReference>
<feature type="transmembrane region" description="Helical" evidence="8">
    <location>
        <begin position="497"/>
        <end position="516"/>
    </location>
</feature>
<feature type="transmembrane region" description="Helical" evidence="8">
    <location>
        <begin position="437"/>
        <end position="459"/>
    </location>
</feature>
<dbReference type="OrthoDB" id="3936150at2759"/>
<evidence type="ECO:0000256" key="6">
    <source>
        <dbReference type="ARBA" id="ARBA00044504"/>
    </source>
</evidence>
<protein>
    <recommendedName>
        <fullName evidence="9">Major facilitator superfamily (MFS) profile domain-containing protein</fullName>
    </recommendedName>
</protein>
<proteinExistence type="inferred from homology"/>
<feature type="transmembrane region" description="Helical" evidence="8">
    <location>
        <begin position="129"/>
        <end position="149"/>
    </location>
</feature>
<evidence type="ECO:0000259" key="9">
    <source>
        <dbReference type="PROSITE" id="PS50850"/>
    </source>
</evidence>
<evidence type="ECO:0000256" key="4">
    <source>
        <dbReference type="ARBA" id="ARBA00022989"/>
    </source>
</evidence>
<feature type="transmembrane region" description="Helical" evidence="8">
    <location>
        <begin position="185"/>
        <end position="207"/>
    </location>
</feature>
<reference evidence="10" key="1">
    <citation type="submission" date="2022-07" db="EMBL/GenBank/DDBJ databases">
        <authorList>
            <person name="Macas J."/>
            <person name="Novak P."/>
            <person name="Neumann P."/>
        </authorList>
    </citation>
    <scope>NUCLEOTIDE SEQUENCE</scope>
</reference>
<dbReference type="Proteomes" id="UP001152484">
    <property type="component" value="Unassembled WGS sequence"/>
</dbReference>
<dbReference type="Gene3D" id="1.20.1250.20">
    <property type="entry name" value="MFS general substrate transporter like domains"/>
    <property type="match status" value="1"/>
</dbReference>
<feature type="transmembrane region" description="Helical" evidence="8">
    <location>
        <begin position="352"/>
        <end position="369"/>
    </location>
</feature>
<keyword evidence="3 8" id="KW-0812">Transmembrane</keyword>
<dbReference type="PANTHER" id="PTHR24064">
    <property type="entry name" value="SOLUTE CARRIER FAMILY 22 MEMBER"/>
    <property type="match status" value="1"/>
</dbReference>
<dbReference type="AlphaFoldDB" id="A0A9P0ZN44"/>
<comment type="catalytic activity">
    <reaction evidence="7">
        <text>phosphate(in) + H(+)(in) = phosphate(out) + H(+)(out)</text>
        <dbReference type="Rhea" id="RHEA:29939"/>
        <dbReference type="ChEBI" id="CHEBI:15378"/>
        <dbReference type="ChEBI" id="CHEBI:43474"/>
    </reaction>
    <physiologicalReaction direction="right-to-left" evidence="7">
        <dbReference type="Rhea" id="RHEA:29941"/>
    </physiologicalReaction>
</comment>
<dbReference type="Pfam" id="PF00083">
    <property type="entry name" value="Sugar_tr"/>
    <property type="match status" value="1"/>
</dbReference>
<dbReference type="PROSITE" id="PS00217">
    <property type="entry name" value="SUGAR_TRANSPORT_2"/>
    <property type="match status" value="1"/>
</dbReference>
<evidence type="ECO:0000256" key="3">
    <source>
        <dbReference type="ARBA" id="ARBA00022692"/>
    </source>
</evidence>
<evidence type="ECO:0000256" key="8">
    <source>
        <dbReference type="SAM" id="Phobius"/>
    </source>
</evidence>
<feature type="transmembrane region" description="Helical" evidence="8">
    <location>
        <begin position="161"/>
        <end position="179"/>
    </location>
</feature>
<dbReference type="PROSITE" id="PS50850">
    <property type="entry name" value="MFS"/>
    <property type="match status" value="1"/>
</dbReference>
<evidence type="ECO:0000313" key="10">
    <source>
        <dbReference type="EMBL" id="CAH9107868.1"/>
    </source>
</evidence>
<keyword evidence="2" id="KW-0813">Transport</keyword>